<dbReference type="EMBL" id="CM046102">
    <property type="protein sequence ID" value="KAI8440434.1"/>
    <property type="molecule type" value="Genomic_DNA"/>
</dbReference>
<comment type="caution">
    <text evidence="1">The sequence shown here is derived from an EMBL/GenBank/DDBJ whole genome shotgun (WGS) entry which is preliminary data.</text>
</comment>
<sequence>METNGIAEQHDEYQYIRLIKQIIDTGDKRVDRTGVGTQSIFGAMQRYSLKNNTLPLLTTKRVFFRGVLEELLWMISGSTDAKALAAKKVHIWDANGSRSFLDNLGFVDREEGDLGPVYGFQWRHSGAQYVDAKTSYTGQGIDQLQNIIDTIKKNPADRRMLMCAWNPSDLGKMALPPCHCLAQFHVADGRLSCLLYQRSADMGLGAGEFVHTTGDTHVYLNHIEPLKVQLERQPRPFPTLEFARKVGSIDDFKYEDFIIKDYNPHPKIDMEMAKAYPCPEKDCTKAYTNKSHLDRHINSVHKVPDNDMLYSCPTCSKRYANRQNLKRHINLHHKLKIPFSCDICKLNFLKKHQLTSHMYEHTGIKSFSCELCLKEFVSLHEKKKHVRSHKTHRCNQCPATFNLWSKYQKHVKNDHLGKEFICNECDRHFKQRSHMVRHVRTHLKIQTRTFPCPYDKCERGIPIISKDRKERIAAIAAYLQQSSHGLVCLQEIWSEDDYIFLKEKLSLKLPYSHYFYSGVLGSGLCVFSKWIIQDVFFHQWPLNGYIHKIHHGDWFGGKGVSLCQLQVGDCLVNIYCTHLHAEYHEDDIYLAHRVLQAHSAAEFVKLTSASADVSILAGDLNTGPGDLSYSLITKMPSLIDPYYCESLQTNPSIRPASGTSNNANNSYSNKFAASCCPDGKRIDHILFYHTPQWQAEIRNFGNPLEDRVPGQPFSYSDHNAVTLELRLCRTDTTSNERPGPVDDVLLDQTIAKAYQVFTESANSLNRSKNVYLYTGLFIFMFLVATVGCWPNQYFFNVIKLGTTAVCFYYIIMGTLWNRIEMNSLKERLSALDKYAEIRNFGNPLEDRVPGQPFSYSDHNAVTLELRLCRTDTTSNERPGPVDDVLLDQTIAKAYQASTASKEETPKRGSTLLKCTTCNTFSTLSSRALTTHMAQCSPDNNNVAAAQNADRPHRKLFECDVCNMKFSNGANMRRHKMRHTGVKPYECRVCQKRFFRKDHLAEHFTTHTKSLPYHCPICNRGFQRQIAMRAHFQNEHVGQHDLVKTCPLCSYRAPTMKSLRVHFFNRHGIDLDNPGTGNNSVSLLAAGIANAAYADGTMDASAINALGALGSGLSVSVAAAYSDSGDSNGERSVDNATPPMHYLTPHVEISMADNNETFSPGQSNHNSDSRMNGEGPSSPQSGDSAGAVASSSLSAQLPAGITPSITLIPIKQEPNTQEESGGGESQGEANGGDKRGVSSSLSSLIKGGVITSTHGEAAAAPASLVCSFCAITFPDSTLYFLHKGCHCDSNPWKCNICGEQCCNVYEFNSHLLSKSHQ</sequence>
<evidence type="ECO:0000313" key="1">
    <source>
        <dbReference type="EMBL" id="KAI8440434.1"/>
    </source>
</evidence>
<dbReference type="Proteomes" id="UP001064048">
    <property type="component" value="Chromosome 2"/>
</dbReference>
<evidence type="ECO:0000313" key="2">
    <source>
        <dbReference type="Proteomes" id="UP001064048"/>
    </source>
</evidence>
<reference evidence="1 2" key="1">
    <citation type="journal article" date="2022" name="Genome Biol. Evol.">
        <title>The Spruce Budworm Genome: Reconstructing the Evolutionary History of Antifreeze Proteins.</title>
        <authorList>
            <person name="Beliveau C."/>
            <person name="Gagne P."/>
            <person name="Picq S."/>
            <person name="Vernygora O."/>
            <person name="Keeling C.I."/>
            <person name="Pinkney K."/>
            <person name="Doucet D."/>
            <person name="Wen F."/>
            <person name="Johnston J.S."/>
            <person name="Maaroufi H."/>
            <person name="Boyle B."/>
            <person name="Laroche J."/>
            <person name="Dewar K."/>
            <person name="Juretic N."/>
            <person name="Blackburn G."/>
            <person name="Nisole A."/>
            <person name="Brunet B."/>
            <person name="Brandao M."/>
            <person name="Lumley L."/>
            <person name="Duan J."/>
            <person name="Quan G."/>
            <person name="Lucarotti C.J."/>
            <person name="Roe A.D."/>
            <person name="Sperling F.A.H."/>
            <person name="Levesque R.C."/>
            <person name="Cusson M."/>
        </authorList>
    </citation>
    <scope>NUCLEOTIDE SEQUENCE [LARGE SCALE GENOMIC DNA]</scope>
    <source>
        <strain evidence="1">Glfc:IPQL:Cfum</strain>
    </source>
</reference>
<keyword evidence="2" id="KW-1185">Reference proteome</keyword>
<protein>
    <submittedName>
        <fullName evidence="1">Uncharacterized protein</fullName>
    </submittedName>
</protein>
<gene>
    <name evidence="1" type="ORF">MSG28_001743</name>
</gene>
<accession>A0ACC0KV75</accession>
<name>A0ACC0KV75_CHOFU</name>
<organism evidence="1 2">
    <name type="scientific">Choristoneura fumiferana</name>
    <name type="common">Spruce budworm moth</name>
    <name type="synonym">Archips fumiferana</name>
    <dbReference type="NCBI Taxonomy" id="7141"/>
    <lineage>
        <taxon>Eukaryota</taxon>
        <taxon>Metazoa</taxon>
        <taxon>Ecdysozoa</taxon>
        <taxon>Arthropoda</taxon>
        <taxon>Hexapoda</taxon>
        <taxon>Insecta</taxon>
        <taxon>Pterygota</taxon>
        <taxon>Neoptera</taxon>
        <taxon>Endopterygota</taxon>
        <taxon>Lepidoptera</taxon>
        <taxon>Glossata</taxon>
        <taxon>Ditrysia</taxon>
        <taxon>Tortricoidea</taxon>
        <taxon>Tortricidae</taxon>
        <taxon>Tortricinae</taxon>
        <taxon>Choristoneura</taxon>
    </lineage>
</organism>
<proteinExistence type="predicted"/>